<dbReference type="Proteomes" id="UP001552594">
    <property type="component" value="Unassembled WGS sequence"/>
</dbReference>
<dbReference type="InterPro" id="IPR000182">
    <property type="entry name" value="GNAT_dom"/>
</dbReference>
<evidence type="ECO:0000259" key="1">
    <source>
        <dbReference type="PROSITE" id="PS51186"/>
    </source>
</evidence>
<accession>A0ABV3JVF7</accession>
<organism evidence="2 3">
    <name type="scientific">Streptomyces orinoci</name>
    <name type="common">Streptoverticillium orinoci</name>
    <dbReference type="NCBI Taxonomy" id="67339"/>
    <lineage>
        <taxon>Bacteria</taxon>
        <taxon>Bacillati</taxon>
        <taxon>Actinomycetota</taxon>
        <taxon>Actinomycetes</taxon>
        <taxon>Kitasatosporales</taxon>
        <taxon>Streptomycetaceae</taxon>
        <taxon>Streptomyces</taxon>
    </lineage>
</organism>
<dbReference type="Gene3D" id="3.40.630.30">
    <property type="match status" value="1"/>
</dbReference>
<dbReference type="RefSeq" id="WP_241561397.1">
    <property type="nucleotide sequence ID" value="NZ_JBFAUK010000004.1"/>
</dbReference>
<keyword evidence="2" id="KW-0012">Acyltransferase</keyword>
<proteinExistence type="predicted"/>
<dbReference type="Pfam" id="PF13527">
    <property type="entry name" value="Acetyltransf_9"/>
    <property type="match status" value="1"/>
</dbReference>
<dbReference type="PROSITE" id="PS51186">
    <property type="entry name" value="GNAT"/>
    <property type="match status" value="1"/>
</dbReference>
<dbReference type="SUPFAM" id="SSF55729">
    <property type="entry name" value="Acyl-CoA N-acyltransferases (Nat)"/>
    <property type="match status" value="1"/>
</dbReference>
<name>A0ABV3JVF7_STRON</name>
<evidence type="ECO:0000313" key="3">
    <source>
        <dbReference type="Proteomes" id="UP001552594"/>
    </source>
</evidence>
<keyword evidence="3" id="KW-1185">Reference proteome</keyword>
<dbReference type="EMBL" id="JBFAUK010000004">
    <property type="protein sequence ID" value="MEV5506294.1"/>
    <property type="molecule type" value="Genomic_DNA"/>
</dbReference>
<reference evidence="2 3" key="1">
    <citation type="submission" date="2024-06" db="EMBL/GenBank/DDBJ databases">
        <title>The Natural Products Discovery Center: Release of the First 8490 Sequenced Strains for Exploring Actinobacteria Biosynthetic Diversity.</title>
        <authorList>
            <person name="Kalkreuter E."/>
            <person name="Kautsar S.A."/>
            <person name="Yang D."/>
            <person name="Bader C.D."/>
            <person name="Teijaro C.N."/>
            <person name="Fluegel L."/>
            <person name="Davis C.M."/>
            <person name="Simpson J.R."/>
            <person name="Lauterbach L."/>
            <person name="Steele A.D."/>
            <person name="Gui C."/>
            <person name="Meng S."/>
            <person name="Li G."/>
            <person name="Viehrig K."/>
            <person name="Ye F."/>
            <person name="Su P."/>
            <person name="Kiefer A.F."/>
            <person name="Nichols A."/>
            <person name="Cepeda A.J."/>
            <person name="Yan W."/>
            <person name="Fan B."/>
            <person name="Jiang Y."/>
            <person name="Adhikari A."/>
            <person name="Zheng C.-J."/>
            <person name="Schuster L."/>
            <person name="Cowan T.M."/>
            <person name="Smanski M.J."/>
            <person name="Chevrette M.G."/>
            <person name="De Carvalho L.P.S."/>
            <person name="Shen B."/>
        </authorList>
    </citation>
    <scope>NUCLEOTIDE SEQUENCE [LARGE SCALE GENOMIC DNA]</scope>
    <source>
        <strain evidence="2 3">NPDC052347</strain>
    </source>
</reference>
<dbReference type="InterPro" id="IPR016181">
    <property type="entry name" value="Acyl_CoA_acyltransferase"/>
</dbReference>
<dbReference type="GO" id="GO:0016746">
    <property type="term" value="F:acyltransferase activity"/>
    <property type="evidence" value="ECO:0007669"/>
    <property type="project" value="UniProtKB-KW"/>
</dbReference>
<gene>
    <name evidence="2" type="ORF">AB0L16_07430</name>
</gene>
<keyword evidence="2" id="KW-0808">Transferase</keyword>
<feature type="domain" description="N-acetyltransferase" evidence="1">
    <location>
        <begin position="2"/>
        <end position="156"/>
    </location>
</feature>
<protein>
    <submittedName>
        <fullName evidence="2">GNAT family N-acetyltransferase</fullName>
        <ecNumber evidence="2">2.3.1.-</ecNumber>
    </submittedName>
</protein>
<evidence type="ECO:0000313" key="2">
    <source>
        <dbReference type="EMBL" id="MEV5506294.1"/>
    </source>
</evidence>
<sequence length="186" mass="20290">MTQVRVWAAADVPERWGVQERTLREQAWPGGGGHDPALEPVTMLLLSERGEVVSALDVLSKEIVHRGRRYRASGLSAVVTGRAHRGHGYGRQLVAAAREFIADSGADLGLFTCDRPLRGFYESAGWAVLDGAVLIGGTPREPFPSDAPGFDKLTLAGFFSQRAQREAASFRNARIALHPGMIDRLW</sequence>
<dbReference type="EC" id="2.3.1.-" evidence="2"/>
<comment type="caution">
    <text evidence="2">The sequence shown here is derived from an EMBL/GenBank/DDBJ whole genome shotgun (WGS) entry which is preliminary data.</text>
</comment>